<dbReference type="RefSeq" id="XP_004348534.1">
    <property type="nucleotide sequence ID" value="XM_004348484.1"/>
</dbReference>
<dbReference type="GeneID" id="14922999"/>
<reference evidence="4 5" key="1">
    <citation type="journal article" date="2013" name="Genome Biol.">
        <title>Genome of Acanthamoeba castellanii highlights extensive lateral gene transfer and early evolution of tyrosine kinase signaling.</title>
        <authorList>
            <person name="Clarke M."/>
            <person name="Lohan A.J."/>
            <person name="Liu B."/>
            <person name="Lagkouvardos I."/>
            <person name="Roy S."/>
            <person name="Zafar N."/>
            <person name="Bertelli C."/>
            <person name="Schilde C."/>
            <person name="Kianianmomeni A."/>
            <person name="Burglin T.R."/>
            <person name="Frech C."/>
            <person name="Turcotte B."/>
            <person name="Kopec K.O."/>
            <person name="Synnott J.M."/>
            <person name="Choo C."/>
            <person name="Paponov I."/>
            <person name="Finkler A."/>
            <person name="Soon Heng Tan C."/>
            <person name="Hutchins A.P."/>
            <person name="Weinmeier T."/>
            <person name="Rattei T."/>
            <person name="Chu J.S."/>
            <person name="Gimenez G."/>
            <person name="Irimia M."/>
            <person name="Rigden D.J."/>
            <person name="Fitzpatrick D.A."/>
            <person name="Lorenzo-Morales J."/>
            <person name="Bateman A."/>
            <person name="Chiu C.H."/>
            <person name="Tang P."/>
            <person name="Hegemann P."/>
            <person name="Fromm H."/>
            <person name="Raoult D."/>
            <person name="Greub G."/>
            <person name="Miranda-Saavedra D."/>
            <person name="Chen N."/>
            <person name="Nash P."/>
            <person name="Ginger M.L."/>
            <person name="Horn M."/>
            <person name="Schaap P."/>
            <person name="Caler L."/>
            <person name="Loftus B."/>
        </authorList>
    </citation>
    <scope>NUCLEOTIDE SEQUENCE [LARGE SCALE GENOMIC DNA]</scope>
    <source>
        <strain evidence="4 5">Neff</strain>
    </source>
</reference>
<feature type="region of interest" description="Disordered" evidence="2">
    <location>
        <begin position="141"/>
        <end position="168"/>
    </location>
</feature>
<name>L8HCI4_ACACF</name>
<proteinExistence type="predicted"/>
<feature type="region of interest" description="Disordered" evidence="2">
    <location>
        <begin position="300"/>
        <end position="321"/>
    </location>
</feature>
<dbReference type="Proteomes" id="UP000011083">
    <property type="component" value="Unassembled WGS sequence"/>
</dbReference>
<keyword evidence="5" id="KW-1185">Reference proteome</keyword>
<keyword evidence="3" id="KW-1133">Transmembrane helix</keyword>
<evidence type="ECO:0000256" key="1">
    <source>
        <dbReference type="SAM" id="Coils"/>
    </source>
</evidence>
<keyword evidence="3" id="KW-0812">Transmembrane</keyword>
<keyword evidence="3" id="KW-0472">Membrane</keyword>
<dbReference type="AlphaFoldDB" id="L8HCI4"/>
<dbReference type="KEGG" id="acan:ACA1_158510"/>
<protein>
    <submittedName>
        <fullName evidence="4">Uncharacterized protein</fullName>
    </submittedName>
</protein>
<organism evidence="4 5">
    <name type="scientific">Acanthamoeba castellanii (strain ATCC 30010 / Neff)</name>
    <dbReference type="NCBI Taxonomy" id="1257118"/>
    <lineage>
        <taxon>Eukaryota</taxon>
        <taxon>Amoebozoa</taxon>
        <taxon>Discosea</taxon>
        <taxon>Longamoebia</taxon>
        <taxon>Centramoebida</taxon>
        <taxon>Acanthamoebidae</taxon>
        <taxon>Acanthamoeba</taxon>
    </lineage>
</organism>
<sequence>METINSYHGMATNSTRPLLDSLSSSLEAQKSERALRRMTVMYPNLNMEEEPPAPRKRPVTMVMADPQLSFSSMHTDIAALTSGLASADNTQGSEQPEGGWFDQLWSWRSAIIIIGIIVVVGGVGVCSRAWHWVGIATTPEPGIEGDEEDVVGSDKNQDGKGGMGRQMSKLLKRKKDNKKTDLLTDLSQRVTALEAQLELSEQQNEERKQAQEILNEELLEQRRRYDEEKRKWAAQIDQLKEKYFLSLVVSAKLNYMLSSNDGDSINVRAPALWEQAAADEVEVEDFTNYIAQHIDEAVAAANGDRRRQPGGGSSDGKVGYDHYYSYVRDDSDPRRRV</sequence>
<keyword evidence="1" id="KW-0175">Coiled coil</keyword>
<feature type="transmembrane region" description="Helical" evidence="3">
    <location>
        <begin position="110"/>
        <end position="130"/>
    </location>
</feature>
<evidence type="ECO:0000313" key="4">
    <source>
        <dbReference type="EMBL" id="ELR22076.1"/>
    </source>
</evidence>
<evidence type="ECO:0000256" key="3">
    <source>
        <dbReference type="SAM" id="Phobius"/>
    </source>
</evidence>
<gene>
    <name evidence="4" type="ORF">ACA1_158510</name>
</gene>
<dbReference type="VEuPathDB" id="AmoebaDB:ACA1_158510"/>
<evidence type="ECO:0000313" key="5">
    <source>
        <dbReference type="Proteomes" id="UP000011083"/>
    </source>
</evidence>
<accession>L8HCI4</accession>
<dbReference type="EMBL" id="KB007890">
    <property type="protein sequence ID" value="ELR22076.1"/>
    <property type="molecule type" value="Genomic_DNA"/>
</dbReference>
<evidence type="ECO:0000256" key="2">
    <source>
        <dbReference type="SAM" id="MobiDB-lite"/>
    </source>
</evidence>
<feature type="coiled-coil region" evidence="1">
    <location>
        <begin position="183"/>
        <end position="242"/>
    </location>
</feature>